<evidence type="ECO:0000256" key="4">
    <source>
        <dbReference type="ARBA" id="ARBA00022475"/>
    </source>
</evidence>
<evidence type="ECO:0000256" key="13">
    <source>
        <dbReference type="ARBA" id="ARBA00025198"/>
    </source>
</evidence>
<sequence>MEALAKIVVKAAEAAADPAAAKNEAAAASAGFAYGLAAIGPGIGIGYIVGKAVEAMARQPEAAGMVRTTMFLGIAFTEALALIGFVVFILLKFA</sequence>
<dbReference type="PANTHER" id="PTHR10031">
    <property type="entry name" value="ATP SYNTHASE LIPID-BINDING PROTEIN, MITOCHONDRIAL"/>
    <property type="match status" value="1"/>
</dbReference>
<evidence type="ECO:0000256" key="1">
    <source>
        <dbReference type="ARBA" id="ARBA00004141"/>
    </source>
</evidence>
<proteinExistence type="inferred from homology"/>
<dbReference type="GO" id="GO:0015986">
    <property type="term" value="P:proton motive force-driven ATP synthesis"/>
    <property type="evidence" value="ECO:0007669"/>
    <property type="project" value="InterPro"/>
</dbReference>
<evidence type="ECO:0000259" key="15">
    <source>
        <dbReference type="Pfam" id="PF00137"/>
    </source>
</evidence>
<feature type="transmembrane region" description="Helical" evidence="14">
    <location>
        <begin position="32"/>
        <end position="50"/>
    </location>
</feature>
<name>A0A6J7UQL2_9ZZZZ</name>
<evidence type="ECO:0000256" key="7">
    <source>
        <dbReference type="ARBA" id="ARBA00022781"/>
    </source>
</evidence>
<dbReference type="GO" id="GO:0015078">
    <property type="term" value="F:proton transmembrane transporter activity"/>
    <property type="evidence" value="ECO:0007669"/>
    <property type="project" value="InterPro"/>
</dbReference>
<organism evidence="17">
    <name type="scientific">freshwater metagenome</name>
    <dbReference type="NCBI Taxonomy" id="449393"/>
    <lineage>
        <taxon>unclassified sequences</taxon>
        <taxon>metagenomes</taxon>
        <taxon>ecological metagenomes</taxon>
    </lineage>
</organism>
<dbReference type="HAMAP" id="MF_01396">
    <property type="entry name" value="ATP_synth_c_bact"/>
    <property type="match status" value="1"/>
</dbReference>
<keyword evidence="6 14" id="KW-0812">Transmembrane</keyword>
<dbReference type="EMBL" id="CAFBQU010000094">
    <property type="protein sequence ID" value="CAB5068320.1"/>
    <property type="molecule type" value="Genomic_DNA"/>
</dbReference>
<dbReference type="InterPro" id="IPR020537">
    <property type="entry name" value="ATP_synth_F0_csu_DDCD_BS"/>
</dbReference>
<evidence type="ECO:0000256" key="3">
    <source>
        <dbReference type="ARBA" id="ARBA00022448"/>
    </source>
</evidence>
<dbReference type="PRINTS" id="PR00124">
    <property type="entry name" value="ATPASEC"/>
</dbReference>
<evidence type="ECO:0000256" key="12">
    <source>
        <dbReference type="ARBA" id="ARBA00023310"/>
    </source>
</evidence>
<evidence type="ECO:0000256" key="11">
    <source>
        <dbReference type="ARBA" id="ARBA00023136"/>
    </source>
</evidence>
<dbReference type="InterPro" id="IPR035921">
    <property type="entry name" value="F/V-ATP_Csub_sf"/>
</dbReference>
<dbReference type="PANTHER" id="PTHR10031:SF0">
    <property type="entry name" value="ATPASE PROTEIN 9"/>
    <property type="match status" value="1"/>
</dbReference>
<comment type="similarity">
    <text evidence="2">Belongs to the ATPase C chain family.</text>
</comment>
<dbReference type="EMBL" id="CAFBPN010000060">
    <property type="protein sequence ID" value="CAB5024799.1"/>
    <property type="molecule type" value="Genomic_DNA"/>
</dbReference>
<dbReference type="Pfam" id="PF00137">
    <property type="entry name" value="ATP-synt_C"/>
    <property type="match status" value="1"/>
</dbReference>
<evidence type="ECO:0000256" key="10">
    <source>
        <dbReference type="ARBA" id="ARBA00023121"/>
    </source>
</evidence>
<evidence type="ECO:0000256" key="14">
    <source>
        <dbReference type="SAM" id="Phobius"/>
    </source>
</evidence>
<dbReference type="GO" id="GO:0045259">
    <property type="term" value="C:proton-transporting ATP synthase complex"/>
    <property type="evidence" value="ECO:0007669"/>
    <property type="project" value="UniProtKB-KW"/>
</dbReference>
<evidence type="ECO:0000256" key="6">
    <source>
        <dbReference type="ARBA" id="ARBA00022692"/>
    </source>
</evidence>
<dbReference type="InterPro" id="IPR005953">
    <property type="entry name" value="ATP_synth_csu_bac/chlpt"/>
</dbReference>
<keyword evidence="11 14" id="KW-0472">Membrane</keyword>
<keyword evidence="4" id="KW-1003">Cell membrane</keyword>
<keyword evidence="12" id="KW-0066">ATP synthesis</keyword>
<dbReference type="SUPFAM" id="SSF81333">
    <property type="entry name" value="F1F0 ATP synthase subunit C"/>
    <property type="match status" value="1"/>
</dbReference>
<evidence type="ECO:0000256" key="9">
    <source>
        <dbReference type="ARBA" id="ARBA00023065"/>
    </source>
</evidence>
<dbReference type="GO" id="GO:0008289">
    <property type="term" value="F:lipid binding"/>
    <property type="evidence" value="ECO:0007669"/>
    <property type="project" value="UniProtKB-KW"/>
</dbReference>
<keyword evidence="9" id="KW-0406">Ion transport</keyword>
<evidence type="ECO:0000256" key="8">
    <source>
        <dbReference type="ARBA" id="ARBA00022989"/>
    </source>
</evidence>
<keyword evidence="7" id="KW-0375">Hydrogen ion transport</keyword>
<gene>
    <name evidence="16" type="ORF">UFOPK4098_01068</name>
    <name evidence="17" type="ORF">UFOPK4347_01758</name>
</gene>
<feature type="domain" description="V-ATPase proteolipid subunit C-like" evidence="15">
    <location>
        <begin position="29"/>
        <end position="91"/>
    </location>
</feature>
<accession>A0A6J7UQL2</accession>
<evidence type="ECO:0000256" key="2">
    <source>
        <dbReference type="ARBA" id="ARBA00006704"/>
    </source>
</evidence>
<evidence type="ECO:0000256" key="5">
    <source>
        <dbReference type="ARBA" id="ARBA00022547"/>
    </source>
</evidence>
<keyword evidence="3" id="KW-0813">Transport</keyword>
<dbReference type="PROSITE" id="PS00605">
    <property type="entry name" value="ATPASE_C"/>
    <property type="match status" value="1"/>
</dbReference>
<dbReference type="InterPro" id="IPR002379">
    <property type="entry name" value="ATPase_proteolipid_c-like_dom"/>
</dbReference>
<comment type="function">
    <text evidence="13">F(1)F(0) ATP synthase produces ATP from ADP in the presence of a proton or sodium gradient. F-type ATPases consist of two structural domains, F(1) containing the extramembraneous catalytic core and F(0) containing the membrane proton channel, linked together by a central stalk and a peripheral stalk. During catalysis, ATP synthesis in the catalytic domain of F(1) is coupled via a rotary mechanism of the central stalk subunits to proton translocation.</text>
</comment>
<reference evidence="17" key="1">
    <citation type="submission" date="2020-05" db="EMBL/GenBank/DDBJ databases">
        <authorList>
            <person name="Chiriac C."/>
            <person name="Salcher M."/>
            <person name="Ghai R."/>
            <person name="Kavagutti S V."/>
        </authorList>
    </citation>
    <scope>NUCLEOTIDE SEQUENCE</scope>
</reference>
<protein>
    <submittedName>
        <fullName evidence="17">Unannotated protein</fullName>
    </submittedName>
</protein>
<dbReference type="FunFam" id="1.20.20.10:FF:000004">
    <property type="entry name" value="ATP synthase subunit c"/>
    <property type="match status" value="1"/>
</dbReference>
<keyword evidence="8 14" id="KW-1133">Transmembrane helix</keyword>
<dbReference type="NCBIfam" id="TIGR01260">
    <property type="entry name" value="ATP_synt_c"/>
    <property type="match status" value="1"/>
</dbReference>
<dbReference type="InterPro" id="IPR038662">
    <property type="entry name" value="ATP_synth_F0_csu_sf"/>
</dbReference>
<evidence type="ECO:0000313" key="16">
    <source>
        <dbReference type="EMBL" id="CAB5024799.1"/>
    </source>
</evidence>
<dbReference type="AlphaFoldDB" id="A0A6J7UQL2"/>
<keyword evidence="5" id="KW-0138">CF(0)</keyword>
<evidence type="ECO:0000313" key="17">
    <source>
        <dbReference type="EMBL" id="CAB5068320.1"/>
    </source>
</evidence>
<keyword evidence="10" id="KW-0446">Lipid-binding</keyword>
<dbReference type="GO" id="GO:0033177">
    <property type="term" value="C:proton-transporting two-sector ATPase complex, proton-transporting domain"/>
    <property type="evidence" value="ECO:0007669"/>
    <property type="project" value="InterPro"/>
</dbReference>
<dbReference type="InterPro" id="IPR000454">
    <property type="entry name" value="ATP_synth_F0_csu"/>
</dbReference>
<dbReference type="Gene3D" id="1.20.20.10">
    <property type="entry name" value="F1F0 ATP synthase subunit C"/>
    <property type="match status" value="1"/>
</dbReference>
<feature type="transmembrane region" description="Helical" evidence="14">
    <location>
        <begin position="71"/>
        <end position="91"/>
    </location>
</feature>
<comment type="subcellular location">
    <subcellularLocation>
        <location evidence="1">Membrane</location>
        <topology evidence="1">Multi-pass membrane protein</topology>
    </subcellularLocation>
</comment>
<dbReference type="CDD" id="cd18121">
    <property type="entry name" value="ATP-synt_Fo_c"/>
    <property type="match status" value="1"/>
</dbReference>